<dbReference type="Pfam" id="PF00590">
    <property type="entry name" value="TP_methylase"/>
    <property type="match status" value="1"/>
</dbReference>
<accession>A0A543KCL9</accession>
<keyword evidence="4 6" id="KW-0808">Transferase</keyword>
<evidence type="ECO:0000256" key="4">
    <source>
        <dbReference type="ARBA" id="ARBA00022679"/>
    </source>
</evidence>
<keyword evidence="3 6" id="KW-0489">Methyltransferase</keyword>
<dbReference type="HAMAP" id="MF_01877">
    <property type="entry name" value="16SrRNA_methyltr_I"/>
    <property type="match status" value="1"/>
</dbReference>
<proteinExistence type="inferred from homology"/>
<gene>
    <name evidence="6" type="primary">rsmI</name>
    <name evidence="9" type="ORF">BD293_1424</name>
</gene>
<evidence type="ECO:0000256" key="2">
    <source>
        <dbReference type="ARBA" id="ARBA00022552"/>
    </source>
</evidence>
<dbReference type="InterPro" id="IPR000878">
    <property type="entry name" value="4pyrrol_Mease"/>
</dbReference>
<comment type="catalytic activity">
    <reaction evidence="6">
        <text>cytidine(1402) in 16S rRNA + S-adenosyl-L-methionine = 2'-O-methylcytidine(1402) in 16S rRNA + S-adenosyl-L-homocysteine + H(+)</text>
        <dbReference type="Rhea" id="RHEA:42924"/>
        <dbReference type="Rhea" id="RHEA-COMP:10285"/>
        <dbReference type="Rhea" id="RHEA-COMP:10286"/>
        <dbReference type="ChEBI" id="CHEBI:15378"/>
        <dbReference type="ChEBI" id="CHEBI:57856"/>
        <dbReference type="ChEBI" id="CHEBI:59789"/>
        <dbReference type="ChEBI" id="CHEBI:74495"/>
        <dbReference type="ChEBI" id="CHEBI:82748"/>
        <dbReference type="EC" id="2.1.1.198"/>
    </reaction>
</comment>
<evidence type="ECO:0000256" key="3">
    <source>
        <dbReference type="ARBA" id="ARBA00022603"/>
    </source>
</evidence>
<name>A0A543KCL9_9RHOB</name>
<keyword evidence="2 6" id="KW-0698">rRNA processing</keyword>
<reference evidence="9 10" key="1">
    <citation type="submission" date="2019-06" db="EMBL/GenBank/DDBJ databases">
        <title>Genomic Encyclopedia of Archaeal and Bacterial Type Strains, Phase II (KMG-II): from individual species to whole genera.</title>
        <authorList>
            <person name="Goeker M."/>
        </authorList>
    </citation>
    <scope>NUCLEOTIDE SEQUENCE [LARGE SCALE GENOMIC DNA]</scope>
    <source>
        <strain evidence="9 10">DSM 18423</strain>
    </source>
</reference>
<evidence type="ECO:0000256" key="5">
    <source>
        <dbReference type="ARBA" id="ARBA00022691"/>
    </source>
</evidence>
<evidence type="ECO:0000256" key="6">
    <source>
        <dbReference type="HAMAP-Rule" id="MF_01877"/>
    </source>
</evidence>
<dbReference type="GO" id="GO:0070677">
    <property type="term" value="F:rRNA (cytosine-2'-O-)-methyltransferase activity"/>
    <property type="evidence" value="ECO:0007669"/>
    <property type="project" value="UniProtKB-UniRule"/>
</dbReference>
<dbReference type="Gene3D" id="3.30.950.10">
    <property type="entry name" value="Methyltransferase, Cobalt-precorrin-4 Transmethylase, Domain 2"/>
    <property type="match status" value="1"/>
</dbReference>
<dbReference type="FunFam" id="3.30.950.10:FF:000002">
    <property type="entry name" value="Ribosomal RNA small subunit methyltransferase I"/>
    <property type="match status" value="1"/>
</dbReference>
<dbReference type="EC" id="2.1.1.198" evidence="6"/>
<evidence type="ECO:0000313" key="9">
    <source>
        <dbReference type="EMBL" id="TQM92804.1"/>
    </source>
</evidence>
<dbReference type="Proteomes" id="UP000320582">
    <property type="component" value="Unassembled WGS sequence"/>
</dbReference>
<dbReference type="InterPro" id="IPR035996">
    <property type="entry name" value="4pyrrol_Methylase_sf"/>
</dbReference>
<dbReference type="Gene3D" id="3.40.1010.10">
    <property type="entry name" value="Cobalt-precorrin-4 Transmethylase, Domain 1"/>
    <property type="match status" value="1"/>
</dbReference>
<comment type="function">
    <text evidence="6">Catalyzes the 2'-O-methylation of the ribose of cytidine 1402 (C1402) in 16S rRNA.</text>
</comment>
<evidence type="ECO:0000259" key="8">
    <source>
        <dbReference type="Pfam" id="PF23016"/>
    </source>
</evidence>
<keyword evidence="5 6" id="KW-0949">S-adenosyl-L-methionine</keyword>
<dbReference type="GO" id="GO:0005737">
    <property type="term" value="C:cytoplasm"/>
    <property type="evidence" value="ECO:0007669"/>
    <property type="project" value="UniProtKB-SubCell"/>
</dbReference>
<protein>
    <recommendedName>
        <fullName evidence="6">Ribosomal RNA small subunit methyltransferase I</fullName>
        <ecNumber evidence="6">2.1.1.198</ecNumber>
    </recommendedName>
    <alternativeName>
        <fullName evidence="6">16S rRNA 2'-O-ribose C1402 methyltransferase</fullName>
    </alternativeName>
    <alternativeName>
        <fullName evidence="6">rRNA (cytidine-2'-O-)-methyltransferase RsmI</fullName>
    </alternativeName>
</protein>
<keyword evidence="10" id="KW-1185">Reference proteome</keyword>
<evidence type="ECO:0000313" key="10">
    <source>
        <dbReference type="Proteomes" id="UP000320582"/>
    </source>
</evidence>
<evidence type="ECO:0000259" key="7">
    <source>
        <dbReference type="Pfam" id="PF00590"/>
    </source>
</evidence>
<dbReference type="EMBL" id="VFPT01000001">
    <property type="protein sequence ID" value="TQM92804.1"/>
    <property type="molecule type" value="Genomic_DNA"/>
</dbReference>
<comment type="caution">
    <text evidence="9">The sequence shown here is derived from an EMBL/GenBank/DDBJ whole genome shotgun (WGS) entry which is preliminary data.</text>
</comment>
<sequence length="301" mass="32668">MPEHEDDITPLTQDTRPSASFASGLYLIATPIGAARDITLRALDLLAGCDILVAEDTRSLRRLMEIHGVALGGRKIFAYHDHNGAQMRPRLLNALQRGKSVLYASEAGTPLVADPGFQLARSVIAEGHEVIAAPGPSAMLAALMVAGLPSDRFCFMGFAPAQAGARRKYLEEAAAIPATLIFYESPKRINRFLDELCEILGSDRQAALCRELTKKHEEILRMPLGDMAQALSDRTLRGEIVLVIDRGEKQIADAQSLDDALGAALETMRLKDAVAQVASDLDLPRRQVYQAALAKEKGKTE</sequence>
<dbReference type="InterPro" id="IPR008189">
    <property type="entry name" value="rRNA_ssu_MeTfrase_I"/>
</dbReference>
<keyword evidence="1 6" id="KW-0963">Cytoplasm</keyword>
<dbReference type="InterPro" id="IPR014777">
    <property type="entry name" value="4pyrrole_Mease_sub1"/>
</dbReference>
<dbReference type="RefSeq" id="WP_142080457.1">
    <property type="nucleotide sequence ID" value="NZ_VFPT01000001.1"/>
</dbReference>
<feature type="domain" description="Tetrapyrrole methylase" evidence="7">
    <location>
        <begin position="25"/>
        <end position="227"/>
    </location>
</feature>
<feature type="domain" description="RsmI HTH" evidence="8">
    <location>
        <begin position="253"/>
        <end position="294"/>
    </location>
</feature>
<dbReference type="PIRSF" id="PIRSF005917">
    <property type="entry name" value="MTase_YraL"/>
    <property type="match status" value="1"/>
</dbReference>
<dbReference type="CDD" id="cd11648">
    <property type="entry name" value="RsmI"/>
    <property type="match status" value="1"/>
</dbReference>
<comment type="similarity">
    <text evidence="6">Belongs to the methyltransferase superfamily. RsmI family.</text>
</comment>
<dbReference type="SUPFAM" id="SSF53790">
    <property type="entry name" value="Tetrapyrrole methylase"/>
    <property type="match status" value="1"/>
</dbReference>
<dbReference type="Pfam" id="PF23016">
    <property type="entry name" value="RsmI_C"/>
    <property type="match status" value="1"/>
</dbReference>
<dbReference type="PANTHER" id="PTHR46111">
    <property type="entry name" value="RIBOSOMAL RNA SMALL SUBUNIT METHYLTRANSFERASE I"/>
    <property type="match status" value="1"/>
</dbReference>
<dbReference type="OrthoDB" id="9809084at2"/>
<dbReference type="PANTHER" id="PTHR46111:SF1">
    <property type="entry name" value="RIBOSOMAL RNA SMALL SUBUNIT METHYLTRANSFERASE I"/>
    <property type="match status" value="1"/>
</dbReference>
<evidence type="ECO:0000256" key="1">
    <source>
        <dbReference type="ARBA" id="ARBA00022490"/>
    </source>
</evidence>
<dbReference type="InterPro" id="IPR053910">
    <property type="entry name" value="RsmI_HTH"/>
</dbReference>
<dbReference type="InterPro" id="IPR014776">
    <property type="entry name" value="4pyrrole_Mease_sub2"/>
</dbReference>
<dbReference type="AlphaFoldDB" id="A0A543KCL9"/>
<dbReference type="NCBIfam" id="TIGR00096">
    <property type="entry name" value="16S rRNA (cytidine(1402)-2'-O)-methyltransferase"/>
    <property type="match status" value="1"/>
</dbReference>
<comment type="subcellular location">
    <subcellularLocation>
        <location evidence="6">Cytoplasm</location>
    </subcellularLocation>
</comment>
<organism evidence="9 10">
    <name type="scientific">Roseinatronobacter monicus</name>
    <dbReference type="NCBI Taxonomy" id="393481"/>
    <lineage>
        <taxon>Bacteria</taxon>
        <taxon>Pseudomonadati</taxon>
        <taxon>Pseudomonadota</taxon>
        <taxon>Alphaproteobacteria</taxon>
        <taxon>Rhodobacterales</taxon>
        <taxon>Paracoccaceae</taxon>
        <taxon>Roseinatronobacter</taxon>
    </lineage>
</organism>